<dbReference type="SUPFAM" id="SSF89550">
    <property type="entry name" value="PHP domain-like"/>
    <property type="match status" value="1"/>
</dbReference>
<keyword evidence="4 8" id="KW-0028">Amino-acid biosynthesis</keyword>
<dbReference type="PANTHER" id="PTHR21039:SF0">
    <property type="entry name" value="HISTIDINOL-PHOSPHATASE"/>
    <property type="match status" value="1"/>
</dbReference>
<dbReference type="Proteomes" id="UP001597156">
    <property type="component" value="Unassembled WGS sequence"/>
</dbReference>
<gene>
    <name evidence="10" type="primary">hisJ</name>
    <name evidence="10" type="ORF">ACFQ22_11960</name>
</gene>
<evidence type="ECO:0000256" key="8">
    <source>
        <dbReference type="RuleBase" id="RU366003"/>
    </source>
</evidence>
<comment type="similarity">
    <text evidence="2 8">Belongs to the PHP hydrolase family. HisK subfamily.</text>
</comment>
<evidence type="ECO:0000313" key="11">
    <source>
        <dbReference type="Proteomes" id="UP001597156"/>
    </source>
</evidence>
<evidence type="ECO:0000256" key="5">
    <source>
        <dbReference type="ARBA" id="ARBA00022801"/>
    </source>
</evidence>
<organism evidence="10 11">
    <name type="scientific">Lentilactobacillus raoultii</name>
    <dbReference type="NCBI Taxonomy" id="1987503"/>
    <lineage>
        <taxon>Bacteria</taxon>
        <taxon>Bacillati</taxon>
        <taxon>Bacillota</taxon>
        <taxon>Bacilli</taxon>
        <taxon>Lactobacillales</taxon>
        <taxon>Lactobacillaceae</taxon>
        <taxon>Lentilactobacillus</taxon>
    </lineage>
</organism>
<comment type="pathway">
    <text evidence="1 8">Amino-acid biosynthesis; L-histidine biosynthesis; L-histidine from 5-phospho-alpha-D-ribose 1-diphosphate: step 8/9.</text>
</comment>
<dbReference type="PANTHER" id="PTHR21039">
    <property type="entry name" value="HISTIDINOL PHOSPHATASE-RELATED"/>
    <property type="match status" value="1"/>
</dbReference>
<evidence type="ECO:0000256" key="2">
    <source>
        <dbReference type="ARBA" id="ARBA00009152"/>
    </source>
</evidence>
<dbReference type="Gene3D" id="3.20.20.140">
    <property type="entry name" value="Metal-dependent hydrolases"/>
    <property type="match status" value="1"/>
</dbReference>
<dbReference type="Pfam" id="PF02811">
    <property type="entry name" value="PHP"/>
    <property type="match status" value="1"/>
</dbReference>
<keyword evidence="11" id="KW-1185">Reference proteome</keyword>
<dbReference type="InterPro" id="IPR010140">
    <property type="entry name" value="Histidinol_P_phosphatase_HisJ"/>
</dbReference>
<sequence>MWGKNKLRYIDRKSWNGHTHSEFCPHGSGEKTELFIERAIQCGFRTYSITEHFPLPDVFYSHPVGSRHAIYTAAMFYDELPKYFEMMNYLKEKYKDQIQILVGFEFDYIEKYRDWYAEQFRKFHSQIDDAILSIHFLPTQNGLRAVDDSIIDFKSGVLEHCGSPLGVAKTYLKTVNDALDWRTRYKPFRYGHIMLYRKWRNLFPNNEPWEDNQTRNTMNRILTKIANQNLFLDCNMAGLYRKTETESSPNEKWLTAAQKIGIPLVYGSDAHKVRDVSQGFNTYLENRYYKS</sequence>
<dbReference type="InterPro" id="IPR004013">
    <property type="entry name" value="PHP_dom"/>
</dbReference>
<dbReference type="RefSeq" id="WP_121979007.1">
    <property type="nucleotide sequence ID" value="NZ_JBHTLH010000041.1"/>
</dbReference>
<dbReference type="Pfam" id="PF13263">
    <property type="entry name" value="PHP_C"/>
    <property type="match status" value="1"/>
</dbReference>
<keyword evidence="6 8" id="KW-0368">Histidine biosynthesis</keyword>
<feature type="domain" description="PHP" evidence="9">
    <location>
        <begin position="18"/>
        <end position="235"/>
    </location>
</feature>
<evidence type="ECO:0000256" key="1">
    <source>
        <dbReference type="ARBA" id="ARBA00004970"/>
    </source>
</evidence>
<evidence type="ECO:0000256" key="4">
    <source>
        <dbReference type="ARBA" id="ARBA00022605"/>
    </source>
</evidence>
<dbReference type="EMBL" id="JBHTLH010000041">
    <property type="protein sequence ID" value="MFD1126065.1"/>
    <property type="molecule type" value="Genomic_DNA"/>
</dbReference>
<keyword evidence="5 8" id="KW-0378">Hydrolase</keyword>
<comment type="caution">
    <text evidence="10">The sequence shown here is derived from an EMBL/GenBank/DDBJ whole genome shotgun (WGS) entry which is preliminary data.</text>
</comment>
<dbReference type="GO" id="GO:0004401">
    <property type="term" value="F:histidinol-phosphatase activity"/>
    <property type="evidence" value="ECO:0007669"/>
    <property type="project" value="UniProtKB-EC"/>
</dbReference>
<evidence type="ECO:0000256" key="3">
    <source>
        <dbReference type="ARBA" id="ARBA00013085"/>
    </source>
</evidence>
<evidence type="ECO:0000259" key="9">
    <source>
        <dbReference type="Pfam" id="PF02811"/>
    </source>
</evidence>
<evidence type="ECO:0000256" key="6">
    <source>
        <dbReference type="ARBA" id="ARBA00023102"/>
    </source>
</evidence>
<proteinExistence type="inferred from homology"/>
<dbReference type="CDD" id="cd12110">
    <property type="entry name" value="PHP_HisPPase_Hisj_like"/>
    <property type="match status" value="1"/>
</dbReference>
<evidence type="ECO:0000313" key="10">
    <source>
        <dbReference type="EMBL" id="MFD1126065.1"/>
    </source>
</evidence>
<dbReference type="EC" id="3.1.3.15" evidence="3 8"/>
<reference evidence="11" key="1">
    <citation type="journal article" date="2019" name="Int. J. Syst. Evol. Microbiol.">
        <title>The Global Catalogue of Microorganisms (GCM) 10K type strain sequencing project: providing services to taxonomists for standard genome sequencing and annotation.</title>
        <authorList>
            <consortium name="The Broad Institute Genomics Platform"/>
            <consortium name="The Broad Institute Genome Sequencing Center for Infectious Disease"/>
            <person name="Wu L."/>
            <person name="Ma J."/>
        </authorList>
    </citation>
    <scope>NUCLEOTIDE SEQUENCE [LARGE SCALE GENOMIC DNA]</scope>
    <source>
        <strain evidence="11">CCUG 71848</strain>
    </source>
</reference>
<dbReference type="NCBIfam" id="NF005996">
    <property type="entry name" value="PRK08123.1"/>
    <property type="match status" value="1"/>
</dbReference>
<comment type="catalytic activity">
    <reaction evidence="7 8">
        <text>L-histidinol phosphate + H2O = L-histidinol + phosphate</text>
        <dbReference type="Rhea" id="RHEA:14465"/>
        <dbReference type="ChEBI" id="CHEBI:15377"/>
        <dbReference type="ChEBI" id="CHEBI:43474"/>
        <dbReference type="ChEBI" id="CHEBI:57699"/>
        <dbReference type="ChEBI" id="CHEBI:57980"/>
        <dbReference type="EC" id="3.1.3.15"/>
    </reaction>
</comment>
<accession>A0ABW3PP40</accession>
<dbReference type="InterPro" id="IPR016195">
    <property type="entry name" value="Pol/histidinol_Pase-like"/>
</dbReference>
<protein>
    <recommendedName>
        <fullName evidence="3 8">Histidinol-phosphatase</fullName>
        <shortName evidence="8">HolPase</shortName>
        <ecNumber evidence="3 8">3.1.3.15</ecNumber>
    </recommendedName>
</protein>
<dbReference type="NCBIfam" id="TIGR01856">
    <property type="entry name" value="hisJ_fam"/>
    <property type="match status" value="1"/>
</dbReference>
<evidence type="ECO:0000256" key="7">
    <source>
        <dbReference type="ARBA" id="ARBA00049158"/>
    </source>
</evidence>
<name>A0ABW3PP40_9LACO</name>